<keyword evidence="3" id="KW-1185">Reference proteome</keyword>
<dbReference type="SUPFAM" id="SSF81853">
    <property type="entry name" value="Family 10 polysaccharide lyase"/>
    <property type="match status" value="1"/>
</dbReference>
<keyword evidence="2" id="KW-0456">Lyase</keyword>
<feature type="chain" id="PRO_5016127753" evidence="1">
    <location>
        <begin position="21"/>
        <end position="367"/>
    </location>
</feature>
<dbReference type="AlphaFoldDB" id="A0A2W7NCJ0"/>
<gene>
    <name evidence="2" type="ORF">LX69_02055</name>
</gene>
<evidence type="ECO:0000313" key="2">
    <source>
        <dbReference type="EMBL" id="PZX15867.1"/>
    </source>
</evidence>
<name>A0A2W7NCJ0_9BACT</name>
<evidence type="ECO:0000313" key="3">
    <source>
        <dbReference type="Proteomes" id="UP000249239"/>
    </source>
</evidence>
<dbReference type="OrthoDB" id="9804686at2"/>
<dbReference type="RefSeq" id="WP_111445913.1">
    <property type="nucleotide sequence ID" value="NZ_QKZK01000015.1"/>
</dbReference>
<dbReference type="GO" id="GO:0016829">
    <property type="term" value="F:lyase activity"/>
    <property type="evidence" value="ECO:0007669"/>
    <property type="project" value="UniProtKB-KW"/>
</dbReference>
<proteinExistence type="predicted"/>
<accession>A0A2W7NCJ0</accession>
<feature type="signal peptide" evidence="1">
    <location>
        <begin position="1"/>
        <end position="20"/>
    </location>
</feature>
<sequence>MMNRFIPFFAVLLLSLPLKSQNTPIAIEKFNDGIHHWFLEVRDTNYQRHSPENFQAIAKNLIAYQNKDGGWPKNIDWLAQLNPDSVKQALSERYRQSTFDNRNIYPQIEYLAHAYSRSGNKLFLKSAIKGLQYIFNNQHANGGWRGWDVDAITFNDDVMTGIMHLLLDIAQDAPQYSDLPNKIRKQSRKSLNRAVALTLHCQVNVNGVKKGWAQQHDHQTLAPTGARTFELPGLTANESSSIIAFLMRIEKPTPAIVHAIETGIAWLQQSAIYGIRIETVEVPEGTYPGLTLKIDRKQVDDPSAGPLWARFYETDTNRPFMCTRQGEKVFSLNEVNPERRAGYAWYGIWPQKLIEEQYPAWEKKWKQ</sequence>
<dbReference type="EMBL" id="QKZK01000015">
    <property type="protein sequence ID" value="PZX15867.1"/>
    <property type="molecule type" value="Genomic_DNA"/>
</dbReference>
<dbReference type="Gene3D" id="1.50.10.20">
    <property type="match status" value="1"/>
</dbReference>
<dbReference type="InterPro" id="IPR012669">
    <property type="entry name" value="Pectate_lyase"/>
</dbReference>
<reference evidence="2 3" key="1">
    <citation type="submission" date="2018-06" db="EMBL/GenBank/DDBJ databases">
        <title>Genomic Encyclopedia of Archaeal and Bacterial Type Strains, Phase II (KMG-II): from individual species to whole genera.</title>
        <authorList>
            <person name="Goeker M."/>
        </authorList>
    </citation>
    <scope>NUCLEOTIDE SEQUENCE [LARGE SCALE GENOMIC DNA]</scope>
    <source>
        <strain evidence="2 3">DSM 6779</strain>
    </source>
</reference>
<protein>
    <submittedName>
        <fullName evidence="2">PelA/Pel-15E family pectate lyase</fullName>
    </submittedName>
</protein>
<dbReference type="Proteomes" id="UP000249239">
    <property type="component" value="Unassembled WGS sequence"/>
</dbReference>
<dbReference type="Pfam" id="PF09492">
    <property type="entry name" value="Pec_lyase"/>
    <property type="match status" value="1"/>
</dbReference>
<evidence type="ECO:0000256" key="1">
    <source>
        <dbReference type="SAM" id="SignalP"/>
    </source>
</evidence>
<comment type="caution">
    <text evidence="2">The sequence shown here is derived from an EMBL/GenBank/DDBJ whole genome shotgun (WGS) entry which is preliminary data.</text>
</comment>
<dbReference type="NCBIfam" id="TIGR02474">
    <property type="entry name" value="pec_lyase"/>
    <property type="match status" value="1"/>
</dbReference>
<organism evidence="2 3">
    <name type="scientific">Breznakibacter xylanolyticus</name>
    <dbReference type="NCBI Taxonomy" id="990"/>
    <lineage>
        <taxon>Bacteria</taxon>
        <taxon>Pseudomonadati</taxon>
        <taxon>Bacteroidota</taxon>
        <taxon>Bacteroidia</taxon>
        <taxon>Marinilabiliales</taxon>
        <taxon>Marinilabiliaceae</taxon>
        <taxon>Breznakibacter</taxon>
    </lineage>
</organism>
<keyword evidence="1" id="KW-0732">Signal</keyword>